<dbReference type="InterPro" id="IPR012337">
    <property type="entry name" value="RNaseH-like_sf"/>
</dbReference>
<dbReference type="NCBIfam" id="NF005836">
    <property type="entry name" value="PRK07740.1"/>
    <property type="match status" value="1"/>
</dbReference>
<dbReference type="GO" id="GO:0008408">
    <property type="term" value="F:3'-5' exonuclease activity"/>
    <property type="evidence" value="ECO:0007669"/>
    <property type="project" value="TreeGrafter"/>
</dbReference>
<keyword evidence="6" id="KW-1185">Reference proteome</keyword>
<dbReference type="GO" id="GO:0005829">
    <property type="term" value="C:cytosol"/>
    <property type="evidence" value="ECO:0007669"/>
    <property type="project" value="TreeGrafter"/>
</dbReference>
<dbReference type="OrthoDB" id="9804290at2"/>
<evidence type="ECO:0000256" key="2">
    <source>
        <dbReference type="ARBA" id="ARBA00022801"/>
    </source>
</evidence>
<feature type="domain" description="Exonuclease" evidence="4">
    <location>
        <begin position="56"/>
        <end position="225"/>
    </location>
</feature>
<dbReference type="AlphaFoldDB" id="A0A1H3NW01"/>
<dbReference type="Proteomes" id="UP000198935">
    <property type="component" value="Unassembled WGS sequence"/>
</dbReference>
<dbReference type="Gene3D" id="3.30.420.10">
    <property type="entry name" value="Ribonuclease H-like superfamily/Ribonuclease H"/>
    <property type="match status" value="1"/>
</dbReference>
<evidence type="ECO:0000256" key="3">
    <source>
        <dbReference type="ARBA" id="ARBA00022839"/>
    </source>
</evidence>
<dbReference type="GO" id="GO:0006260">
    <property type="term" value="P:DNA replication"/>
    <property type="evidence" value="ECO:0007669"/>
    <property type="project" value="InterPro"/>
</dbReference>
<proteinExistence type="predicted"/>
<accession>A0A1H3NW01</accession>
<keyword evidence="2" id="KW-0378">Hydrolase</keyword>
<dbReference type="EMBL" id="FNPI01000004">
    <property type="protein sequence ID" value="SDY93044.1"/>
    <property type="molecule type" value="Genomic_DNA"/>
</dbReference>
<dbReference type="Pfam" id="PF00929">
    <property type="entry name" value="RNase_T"/>
    <property type="match status" value="1"/>
</dbReference>
<dbReference type="STRING" id="1503961.SAMN05421736_104229"/>
<dbReference type="NCBIfam" id="TIGR00573">
    <property type="entry name" value="dnaq"/>
    <property type="match status" value="1"/>
</dbReference>
<dbReference type="FunFam" id="3.30.420.10:FF:000045">
    <property type="entry name" value="3'-5' exonuclease DinG"/>
    <property type="match status" value="1"/>
</dbReference>
<evidence type="ECO:0000259" key="4">
    <source>
        <dbReference type="SMART" id="SM00479"/>
    </source>
</evidence>
<dbReference type="PANTHER" id="PTHR30231">
    <property type="entry name" value="DNA POLYMERASE III SUBUNIT EPSILON"/>
    <property type="match status" value="1"/>
</dbReference>
<keyword evidence="1" id="KW-0540">Nuclease</keyword>
<dbReference type="PANTHER" id="PTHR30231:SF4">
    <property type="entry name" value="PROTEIN NEN2"/>
    <property type="match status" value="1"/>
</dbReference>
<evidence type="ECO:0000313" key="5">
    <source>
        <dbReference type="EMBL" id="SDY93044.1"/>
    </source>
</evidence>
<dbReference type="InterPro" id="IPR006054">
    <property type="entry name" value="DnaQ"/>
</dbReference>
<dbReference type="SMART" id="SM00479">
    <property type="entry name" value="EXOIII"/>
    <property type="match status" value="1"/>
</dbReference>
<keyword evidence="3" id="KW-0269">Exonuclease</keyword>
<dbReference type="InterPro" id="IPR013520">
    <property type="entry name" value="Ribonucl_H"/>
</dbReference>
<reference evidence="6" key="1">
    <citation type="submission" date="2016-10" db="EMBL/GenBank/DDBJ databases">
        <authorList>
            <person name="Varghese N."/>
            <person name="Submissions S."/>
        </authorList>
    </citation>
    <scope>NUCLEOTIDE SEQUENCE [LARGE SCALE GENOMIC DNA]</scope>
    <source>
        <strain evidence="6">SP</strain>
    </source>
</reference>
<dbReference type="GO" id="GO:0003677">
    <property type="term" value="F:DNA binding"/>
    <property type="evidence" value="ECO:0007669"/>
    <property type="project" value="InterPro"/>
</dbReference>
<dbReference type="InterPro" id="IPR036397">
    <property type="entry name" value="RNaseH_sf"/>
</dbReference>
<evidence type="ECO:0000256" key="1">
    <source>
        <dbReference type="ARBA" id="ARBA00022722"/>
    </source>
</evidence>
<dbReference type="GO" id="GO:0003887">
    <property type="term" value="F:DNA-directed DNA polymerase activity"/>
    <property type="evidence" value="ECO:0007669"/>
    <property type="project" value="InterPro"/>
</dbReference>
<gene>
    <name evidence="5" type="ORF">SAMN05421736_104229</name>
</gene>
<dbReference type="SUPFAM" id="SSF53098">
    <property type="entry name" value="Ribonuclease H-like"/>
    <property type="match status" value="1"/>
</dbReference>
<organism evidence="5 6">
    <name type="scientific">Evansella caseinilytica</name>
    <dbReference type="NCBI Taxonomy" id="1503961"/>
    <lineage>
        <taxon>Bacteria</taxon>
        <taxon>Bacillati</taxon>
        <taxon>Bacillota</taxon>
        <taxon>Bacilli</taxon>
        <taxon>Bacillales</taxon>
        <taxon>Bacillaceae</taxon>
        <taxon>Evansella</taxon>
    </lineage>
</organism>
<dbReference type="CDD" id="cd06127">
    <property type="entry name" value="DEDDh"/>
    <property type="match status" value="1"/>
</dbReference>
<evidence type="ECO:0000313" key="6">
    <source>
        <dbReference type="Proteomes" id="UP000198935"/>
    </source>
</evidence>
<sequence>MNPMIQFLKQLTGKMNPNLFTSVMNNTSGEKLAYIRQLQREMKKQEILEIPFSELPVVVFDLETTGFYPSKGDRILSIGAVKMTGEHVQEEESFYSLVHSNTKPASEIEQLTGITFEQLQEAPPLHDVLADFFAFVQSSTLVAHHANHERNFMQQATWSALRTRFEHRIIDTAFLTKIIGPVKQLITLDDCCDFFGIKITKRHHALHDAEATAQLWAELLRLVQKHGYVHLKDAYTHLAKL</sequence>
<protein>
    <submittedName>
        <fullName evidence="5">DNA polymerase-3 subunit epsilon</fullName>
    </submittedName>
</protein>
<name>A0A1H3NW01_9BACI</name>